<dbReference type="SUPFAM" id="SSF55729">
    <property type="entry name" value="Acyl-CoA N-acyltransferases (Nat)"/>
    <property type="match status" value="1"/>
</dbReference>
<reference evidence="3" key="1">
    <citation type="journal article" date="2019" name="Int. J. Syst. Evol. Microbiol.">
        <title>The Global Catalogue of Microorganisms (GCM) 10K type strain sequencing project: providing services to taxonomists for standard genome sequencing and annotation.</title>
        <authorList>
            <consortium name="The Broad Institute Genomics Platform"/>
            <consortium name="The Broad Institute Genome Sequencing Center for Infectious Disease"/>
            <person name="Wu L."/>
            <person name="Ma J."/>
        </authorList>
    </citation>
    <scope>NUCLEOTIDE SEQUENCE [LARGE SCALE GENOMIC DNA]</scope>
    <source>
        <strain evidence="3">JCM 13250</strain>
    </source>
</reference>
<gene>
    <name evidence="2" type="ORF">GCM10009682_21680</name>
</gene>
<dbReference type="RefSeq" id="WP_344128991.1">
    <property type="nucleotide sequence ID" value="NZ_BAAALT010000053.1"/>
</dbReference>
<dbReference type="Proteomes" id="UP001500218">
    <property type="component" value="Unassembled WGS sequence"/>
</dbReference>
<comment type="caution">
    <text evidence="2">The sequence shown here is derived from an EMBL/GenBank/DDBJ whole genome shotgun (WGS) entry which is preliminary data.</text>
</comment>
<evidence type="ECO:0000313" key="3">
    <source>
        <dbReference type="Proteomes" id="UP001500218"/>
    </source>
</evidence>
<feature type="domain" description="N-acetyltransferase" evidence="1">
    <location>
        <begin position="1"/>
        <end position="154"/>
    </location>
</feature>
<accession>A0ABP4Y7N2</accession>
<dbReference type="Gene3D" id="3.40.630.30">
    <property type="match status" value="1"/>
</dbReference>
<proteinExistence type="predicted"/>
<dbReference type="InterPro" id="IPR016181">
    <property type="entry name" value="Acyl_CoA_acyltransferase"/>
</dbReference>
<dbReference type="InterPro" id="IPR000182">
    <property type="entry name" value="GNAT_dom"/>
</dbReference>
<dbReference type="CDD" id="cd04301">
    <property type="entry name" value="NAT_SF"/>
    <property type="match status" value="1"/>
</dbReference>
<dbReference type="PROSITE" id="PS51186">
    <property type="entry name" value="GNAT"/>
    <property type="match status" value="1"/>
</dbReference>
<sequence length="154" mass="16681">MWNYEIRTYDGRPPSDVVVSPYVEYLLGPADPHLVWFLAVHTPAATATGGLRLSRRGGPTGRDVIGESATVQQLSVDPAHQRAGVGTALMRAAEGWLRDRPNLPRTISLGVETTNAAAIALYSRLGYVVTSRDGVPITFVSGDNHLCQVMVKRL</sequence>
<evidence type="ECO:0000259" key="1">
    <source>
        <dbReference type="PROSITE" id="PS51186"/>
    </source>
</evidence>
<dbReference type="EMBL" id="BAAALT010000053">
    <property type="protein sequence ID" value="GAA1799712.1"/>
    <property type="molecule type" value="Genomic_DNA"/>
</dbReference>
<dbReference type="PANTHER" id="PTHR43617">
    <property type="entry name" value="L-AMINO ACID N-ACETYLTRANSFERASE"/>
    <property type="match status" value="1"/>
</dbReference>
<evidence type="ECO:0000313" key="2">
    <source>
        <dbReference type="EMBL" id="GAA1799712.1"/>
    </source>
</evidence>
<dbReference type="InterPro" id="IPR050276">
    <property type="entry name" value="MshD_Acetyltransferase"/>
</dbReference>
<name>A0ABP4Y7N2_9ACTN</name>
<protein>
    <recommendedName>
        <fullName evidence="1">N-acetyltransferase domain-containing protein</fullName>
    </recommendedName>
</protein>
<keyword evidence="3" id="KW-1185">Reference proteome</keyword>
<organism evidence="2 3">
    <name type="scientific">Luedemannella flava</name>
    <dbReference type="NCBI Taxonomy" id="349316"/>
    <lineage>
        <taxon>Bacteria</taxon>
        <taxon>Bacillati</taxon>
        <taxon>Actinomycetota</taxon>
        <taxon>Actinomycetes</taxon>
        <taxon>Micromonosporales</taxon>
        <taxon>Micromonosporaceae</taxon>
        <taxon>Luedemannella</taxon>
    </lineage>
</organism>
<dbReference type="Pfam" id="PF00583">
    <property type="entry name" value="Acetyltransf_1"/>
    <property type="match status" value="1"/>
</dbReference>